<proteinExistence type="predicted"/>
<gene>
    <name evidence="1" type="ORF">3S13_2</name>
</gene>
<dbReference type="EMBL" id="MF417964">
    <property type="protein sequence ID" value="ASN72639.1"/>
    <property type="molecule type" value="Genomic_DNA"/>
</dbReference>
<reference evidence="1" key="1">
    <citation type="submission" date="2017-06" db="EMBL/GenBank/DDBJ databases">
        <title>Novel phages from South African skin metaviromes.</title>
        <authorList>
            <person name="van Zyl L.J."/>
            <person name="Abrahams Y."/>
            <person name="Stander E.A."/>
            <person name="Kirby B.M."/>
            <person name="Clavaud C."/>
            <person name="Farcet C."/>
            <person name="Breton L."/>
            <person name="Trindade M.I."/>
        </authorList>
    </citation>
    <scope>NUCLEOTIDE SEQUENCE</scope>
</reference>
<sequence>MLDPVGRRTDSRECWVRTAGGFLPAIAQDIDIDGALSAVANAQVFLVIHVVRPEAWSLRLGDHHSVWQQAEDHVRRRGVGYQYRLAEGARQTAVDHDTSFFVDLVGDRFVDDVEVSAGVHDPQRDTAELVAKLAHATSQRFLAVGFDICRYHHTGVGADSCAQCGG</sequence>
<organism evidence="1">
    <name type="scientific">uncultured Caudovirales phage</name>
    <dbReference type="NCBI Taxonomy" id="2100421"/>
    <lineage>
        <taxon>Viruses</taxon>
        <taxon>Duplodnaviria</taxon>
        <taxon>Heunggongvirae</taxon>
        <taxon>Uroviricota</taxon>
        <taxon>Caudoviricetes</taxon>
        <taxon>Peduoviridae</taxon>
        <taxon>Maltschvirus</taxon>
        <taxon>Maltschvirus maltsch</taxon>
    </lineage>
</organism>
<name>A0A2H4JDA7_9CAUD</name>
<evidence type="ECO:0000313" key="1">
    <source>
        <dbReference type="EMBL" id="ASN72639.1"/>
    </source>
</evidence>
<accession>A0A2H4JDA7</accession>
<protein>
    <submittedName>
        <fullName evidence="1">Uncharacterized protein</fullName>
    </submittedName>
</protein>